<gene>
    <name evidence="2" type="ORF">QBC46DRAFT_453157</name>
</gene>
<dbReference type="EMBL" id="MU853903">
    <property type="protein sequence ID" value="KAK3935869.1"/>
    <property type="molecule type" value="Genomic_DNA"/>
</dbReference>
<evidence type="ECO:0000313" key="2">
    <source>
        <dbReference type="EMBL" id="KAK3935869.1"/>
    </source>
</evidence>
<proteinExistence type="predicted"/>
<comment type="caution">
    <text evidence="2">The sequence shown here is derived from an EMBL/GenBank/DDBJ whole genome shotgun (WGS) entry which is preliminary data.</text>
</comment>
<evidence type="ECO:0000313" key="3">
    <source>
        <dbReference type="Proteomes" id="UP001303473"/>
    </source>
</evidence>
<dbReference type="AlphaFoldDB" id="A0AAN6S0F2"/>
<dbReference type="Proteomes" id="UP001303473">
    <property type="component" value="Unassembled WGS sequence"/>
</dbReference>
<name>A0AAN6S0F2_9PEZI</name>
<feature type="region of interest" description="Disordered" evidence="1">
    <location>
        <begin position="142"/>
        <end position="218"/>
    </location>
</feature>
<feature type="compositionally biased region" description="Basic residues" evidence="1">
    <location>
        <begin position="178"/>
        <end position="188"/>
    </location>
</feature>
<keyword evidence="3" id="KW-1185">Reference proteome</keyword>
<protein>
    <submittedName>
        <fullName evidence="2">Uncharacterized protein</fullName>
    </submittedName>
</protein>
<accession>A0AAN6S0F2</accession>
<reference evidence="3" key="1">
    <citation type="journal article" date="2023" name="Mol. Phylogenet. Evol.">
        <title>Genome-scale phylogeny and comparative genomics of the fungal order Sordariales.</title>
        <authorList>
            <person name="Hensen N."/>
            <person name="Bonometti L."/>
            <person name="Westerberg I."/>
            <person name="Brannstrom I.O."/>
            <person name="Guillou S."/>
            <person name="Cros-Aarteil S."/>
            <person name="Calhoun S."/>
            <person name="Haridas S."/>
            <person name="Kuo A."/>
            <person name="Mondo S."/>
            <person name="Pangilinan J."/>
            <person name="Riley R."/>
            <person name="LaButti K."/>
            <person name="Andreopoulos B."/>
            <person name="Lipzen A."/>
            <person name="Chen C."/>
            <person name="Yan M."/>
            <person name="Daum C."/>
            <person name="Ng V."/>
            <person name="Clum A."/>
            <person name="Steindorff A."/>
            <person name="Ohm R.A."/>
            <person name="Martin F."/>
            <person name="Silar P."/>
            <person name="Natvig D.O."/>
            <person name="Lalanne C."/>
            <person name="Gautier V."/>
            <person name="Ament-Velasquez S.L."/>
            <person name="Kruys A."/>
            <person name="Hutchinson M.I."/>
            <person name="Powell A.J."/>
            <person name="Barry K."/>
            <person name="Miller A.N."/>
            <person name="Grigoriev I.V."/>
            <person name="Debuchy R."/>
            <person name="Gladieux P."/>
            <person name="Hiltunen Thoren M."/>
            <person name="Johannesson H."/>
        </authorList>
    </citation>
    <scope>NUCLEOTIDE SEQUENCE [LARGE SCALE GENOMIC DNA]</scope>
    <source>
        <strain evidence="3">CBS 340.73</strain>
    </source>
</reference>
<organism evidence="2 3">
    <name type="scientific">Diplogelasinospora grovesii</name>
    <dbReference type="NCBI Taxonomy" id="303347"/>
    <lineage>
        <taxon>Eukaryota</taxon>
        <taxon>Fungi</taxon>
        <taxon>Dikarya</taxon>
        <taxon>Ascomycota</taxon>
        <taxon>Pezizomycotina</taxon>
        <taxon>Sordariomycetes</taxon>
        <taxon>Sordariomycetidae</taxon>
        <taxon>Sordariales</taxon>
        <taxon>Diplogelasinosporaceae</taxon>
        <taxon>Diplogelasinospora</taxon>
    </lineage>
</organism>
<evidence type="ECO:0000256" key="1">
    <source>
        <dbReference type="SAM" id="MobiDB-lite"/>
    </source>
</evidence>
<sequence length="218" mass="24698">MSSTPACSRLLAITSRRGFDDTPRPIPWWPRWPCSCCVRDMKNADWENVDIALYTLSLYFRVLVLHWESSAETYAEVDAEINAANVTWERVFADIRHLEDLAKKEGVTVDGLEDKLVRKLSDMRPMEHHRAWEMGVRLEAPHTHDEDAEEDGEAPGTQQPIDGDAADEQPDVGQQEKKKSKKKKKAAPPRRAPETAQRSPRILQGVGSPCWDVGSRLV</sequence>